<name>L9KVL5_TUPCH</name>
<gene>
    <name evidence="1" type="ORF">TREES_T100006448</name>
</gene>
<evidence type="ECO:0000313" key="1">
    <source>
        <dbReference type="EMBL" id="ELW66738.1"/>
    </source>
</evidence>
<accession>L9KVL5</accession>
<protein>
    <submittedName>
        <fullName evidence="1">Uncharacterized protein</fullName>
    </submittedName>
</protein>
<reference evidence="2" key="2">
    <citation type="journal article" date="2013" name="Nat. Commun.">
        <title>Genome of the Chinese tree shrew.</title>
        <authorList>
            <person name="Fan Y."/>
            <person name="Huang Z.Y."/>
            <person name="Cao C.C."/>
            <person name="Chen C.S."/>
            <person name="Chen Y.X."/>
            <person name="Fan D.D."/>
            <person name="He J."/>
            <person name="Hou H.L."/>
            <person name="Hu L."/>
            <person name="Hu X.T."/>
            <person name="Jiang X.T."/>
            <person name="Lai R."/>
            <person name="Lang Y.S."/>
            <person name="Liang B."/>
            <person name="Liao S.G."/>
            <person name="Mu D."/>
            <person name="Ma Y.Y."/>
            <person name="Niu Y.Y."/>
            <person name="Sun X.Q."/>
            <person name="Xia J.Q."/>
            <person name="Xiao J."/>
            <person name="Xiong Z.Q."/>
            <person name="Xu L."/>
            <person name="Yang L."/>
            <person name="Zhang Y."/>
            <person name="Zhao W."/>
            <person name="Zhao X.D."/>
            <person name="Zheng Y.T."/>
            <person name="Zhou J.M."/>
            <person name="Zhu Y.B."/>
            <person name="Zhang G.J."/>
            <person name="Wang J."/>
            <person name="Yao Y.G."/>
        </authorList>
    </citation>
    <scope>NUCLEOTIDE SEQUENCE [LARGE SCALE GENOMIC DNA]</scope>
</reference>
<dbReference type="EMBL" id="KB320639">
    <property type="protein sequence ID" value="ELW66738.1"/>
    <property type="molecule type" value="Genomic_DNA"/>
</dbReference>
<keyword evidence="2" id="KW-1185">Reference proteome</keyword>
<reference evidence="2" key="1">
    <citation type="submission" date="2012-07" db="EMBL/GenBank/DDBJ databases">
        <title>Genome of the Chinese tree shrew, a rising model animal genetically related to primates.</title>
        <authorList>
            <person name="Zhang G."/>
            <person name="Fan Y."/>
            <person name="Yao Y."/>
            <person name="Huang Z."/>
        </authorList>
    </citation>
    <scope>NUCLEOTIDE SEQUENCE [LARGE SCALE GENOMIC DNA]</scope>
</reference>
<organism evidence="1 2">
    <name type="scientific">Tupaia chinensis</name>
    <name type="common">Chinese tree shrew</name>
    <name type="synonym">Tupaia belangeri chinensis</name>
    <dbReference type="NCBI Taxonomy" id="246437"/>
    <lineage>
        <taxon>Eukaryota</taxon>
        <taxon>Metazoa</taxon>
        <taxon>Chordata</taxon>
        <taxon>Craniata</taxon>
        <taxon>Vertebrata</taxon>
        <taxon>Euteleostomi</taxon>
        <taxon>Mammalia</taxon>
        <taxon>Eutheria</taxon>
        <taxon>Euarchontoglires</taxon>
        <taxon>Scandentia</taxon>
        <taxon>Tupaiidae</taxon>
        <taxon>Tupaia</taxon>
    </lineage>
</organism>
<dbReference type="Proteomes" id="UP000011518">
    <property type="component" value="Unassembled WGS sequence"/>
</dbReference>
<evidence type="ECO:0000313" key="2">
    <source>
        <dbReference type="Proteomes" id="UP000011518"/>
    </source>
</evidence>
<dbReference type="InParanoid" id="L9KVL5"/>
<proteinExistence type="predicted"/>
<dbReference type="AlphaFoldDB" id="L9KVL5"/>
<sequence length="136" mass="14528">MTSRGLGTLQDTCAHSCLQPHPSLSCYGGPDPDTQGSQRFLRALSSVLTNGAASVEGHRAPQGRGFSSPPWRHVAVSLRAVSSEQASVGPLRAEVWIKGLTDSRELGSCRQGSPWLLPSELGEGWGTGWQVTSWED</sequence>